<evidence type="ECO:0000256" key="2">
    <source>
        <dbReference type="SAM" id="SignalP"/>
    </source>
</evidence>
<protein>
    <submittedName>
        <fullName evidence="3">Uncharacterized protein</fullName>
    </submittedName>
</protein>
<evidence type="ECO:0000256" key="1">
    <source>
        <dbReference type="SAM" id="MobiDB-lite"/>
    </source>
</evidence>
<feature type="region of interest" description="Disordered" evidence="1">
    <location>
        <begin position="45"/>
        <end position="72"/>
    </location>
</feature>
<feature type="compositionally biased region" description="Low complexity" evidence="1">
    <location>
        <begin position="45"/>
        <end position="55"/>
    </location>
</feature>
<sequence>MRVCRVLLLCFLGFLTACSSATALVPTAVPLPSATATRVATATLTATPTERPTQTSSPTASPDPQPSLSPTPMADLERAEIINLLDGVGGISVVVKIPHLSVAYDLILAGARYDCHLEEAYPDWLLCWGLARPPLDAPVTQAFLDKETGSVVMERKVVLSSAVLPTALPEGYPQTNCPDRGKNISCETECRVDSDGNPCIVATCTDACGLYRSVHSCPADMKLPAVVCSPDQWKEAKAKYGIP</sequence>
<feature type="signal peptide" evidence="2">
    <location>
        <begin position="1"/>
        <end position="23"/>
    </location>
</feature>
<dbReference type="EMBL" id="DSYK01000342">
    <property type="protein sequence ID" value="HGS21576.1"/>
    <property type="molecule type" value="Genomic_DNA"/>
</dbReference>
<evidence type="ECO:0000313" key="3">
    <source>
        <dbReference type="EMBL" id="HGS21576.1"/>
    </source>
</evidence>
<gene>
    <name evidence="3" type="ORF">ENT37_06880</name>
</gene>
<feature type="chain" id="PRO_5028094129" evidence="2">
    <location>
        <begin position="24"/>
        <end position="243"/>
    </location>
</feature>
<accession>A0A7C4KHH9</accession>
<keyword evidence="2" id="KW-0732">Signal</keyword>
<dbReference type="PROSITE" id="PS51257">
    <property type="entry name" value="PROKAR_LIPOPROTEIN"/>
    <property type="match status" value="1"/>
</dbReference>
<comment type="caution">
    <text evidence="3">The sequence shown here is derived from an EMBL/GenBank/DDBJ whole genome shotgun (WGS) entry which is preliminary data.</text>
</comment>
<reference evidence="3" key="1">
    <citation type="journal article" date="2020" name="mSystems">
        <title>Genome- and Community-Level Interaction Insights into Carbon Utilization and Element Cycling Functions of Hydrothermarchaeota in Hydrothermal Sediment.</title>
        <authorList>
            <person name="Zhou Z."/>
            <person name="Liu Y."/>
            <person name="Xu W."/>
            <person name="Pan J."/>
            <person name="Luo Z.H."/>
            <person name="Li M."/>
        </authorList>
    </citation>
    <scope>NUCLEOTIDE SEQUENCE [LARGE SCALE GENOMIC DNA]</scope>
    <source>
        <strain evidence="3">SpSt-573</strain>
    </source>
</reference>
<dbReference type="AlphaFoldDB" id="A0A7C4KHH9"/>
<organism evidence="3">
    <name type="scientific">Anaerolinea thermolimosa</name>
    <dbReference type="NCBI Taxonomy" id="229919"/>
    <lineage>
        <taxon>Bacteria</taxon>
        <taxon>Bacillati</taxon>
        <taxon>Chloroflexota</taxon>
        <taxon>Anaerolineae</taxon>
        <taxon>Anaerolineales</taxon>
        <taxon>Anaerolineaceae</taxon>
        <taxon>Anaerolinea</taxon>
    </lineage>
</organism>
<name>A0A7C4KHH9_9CHLR</name>
<proteinExistence type="predicted"/>